<evidence type="ECO:0000313" key="3">
    <source>
        <dbReference type="EMBL" id="RIB20800.1"/>
    </source>
</evidence>
<keyword evidence="4" id="KW-1185">Reference proteome</keyword>
<accession>A0A397VEA4</accession>
<dbReference type="PROSITE" id="PS51717">
    <property type="entry name" value="G_VLIG"/>
    <property type="match status" value="1"/>
</dbReference>
<organism evidence="3 4">
    <name type="scientific">Gigaspora rosea</name>
    <dbReference type="NCBI Taxonomy" id="44941"/>
    <lineage>
        <taxon>Eukaryota</taxon>
        <taxon>Fungi</taxon>
        <taxon>Fungi incertae sedis</taxon>
        <taxon>Mucoromycota</taxon>
        <taxon>Glomeromycotina</taxon>
        <taxon>Glomeromycetes</taxon>
        <taxon>Diversisporales</taxon>
        <taxon>Gigasporaceae</taxon>
        <taxon>Gigaspora</taxon>
    </lineage>
</organism>
<dbReference type="InterPro" id="IPR027417">
    <property type="entry name" value="P-loop_NTPase"/>
</dbReference>
<dbReference type="GO" id="GO:0005525">
    <property type="term" value="F:GTP binding"/>
    <property type="evidence" value="ECO:0007669"/>
    <property type="project" value="InterPro"/>
</dbReference>
<reference evidence="3 4" key="1">
    <citation type="submission" date="2018-06" db="EMBL/GenBank/DDBJ databases">
        <title>Comparative genomics reveals the genomic features of Rhizophagus irregularis, R. cerebriforme, R. diaphanum and Gigaspora rosea, and their symbiotic lifestyle signature.</title>
        <authorList>
            <person name="Morin E."/>
            <person name="San Clemente H."/>
            <person name="Chen E.C.H."/>
            <person name="De La Providencia I."/>
            <person name="Hainaut M."/>
            <person name="Kuo A."/>
            <person name="Kohler A."/>
            <person name="Murat C."/>
            <person name="Tang N."/>
            <person name="Roy S."/>
            <person name="Loubradou J."/>
            <person name="Henrissat B."/>
            <person name="Grigoriev I.V."/>
            <person name="Corradi N."/>
            <person name="Roux C."/>
            <person name="Martin F.M."/>
        </authorList>
    </citation>
    <scope>NUCLEOTIDE SEQUENCE [LARGE SCALE GENOMIC DNA]</scope>
    <source>
        <strain evidence="3 4">DAOM 194757</strain>
    </source>
</reference>
<sequence length="1557" mass="181373">MVVKKNEFIGKRKTIVKKNSKKAYMWFMKSAAGGNSEARKMLQLNFQPPIQPQISPFQTDEIKIDKKWYSILDEKLPLIEPKHYFMLSELIPQPNLSSNEIHMNVAAILPYILQKIKMRDVDILKTEKFANLVFDQEDEESSDDESKNENNKLIKRNRLSRFDCIATLFASAECSIAKDIFRTVSQLPIAFPLLIPELDNSEKFKVMLPLFIGSTIKCCTSNGSIIEHQLFEDNFKLIVAVRTGKNSQGKSTILNRLMASEYMFTSNSEPRAKYGIPHMIDGSVEFVWLTEETCGDDLWNNIFKNYYEKGRNEIILLANLHGDALHYRDQLEFLKKLPSYFLVFLQPGDEDQKDELKPLIGSKNVKYIDVNPKDNAIKEVCENFSVVLNSNLRRFSINNLKMGETLHLTENIECDESQKLINIIKDKTCRRDIKLEIMQLQNQHLKEGFDFLKFLQSKPKLQLFNSIIALPIRKRIGALAHLERELSRLSAVESSKLQNDISKMNHTNNTSFMNLFKKNKIPEEVTKLWEEFDSTNLEIEHFFRGLGYMYNMYKSFVSNSKIFDSDDDLIKENILRSPEYYADLLINGYTIELLDGDSTTISETWFLAVCNNINKRFPNLKIFVISILGLQSSGKSTLLNALFACKFAVSARRCTRGLLMQFLFLEKDLSNKLGVDAFILIDSEGLCAPEKIGDPESEKKDRMLVNFATQISNLTIINILGNSEEELTKILRITIGIMISLNKSINILLVQHVTDNNKEGLIDLKQKFHENFQKILRKTVKATDSKRGAHNKDYLSKINDENLKIFAPLKNDAGSYSPPSKQYHEDVVGLYESIINNCKNSKSKKKFSDWFPLIKSYWDAVLDEDFSFLKIKETYDFIELGKQSAKLKELIDMAFLKHKELIEDKIRTIVQESLSEGSSVDSIRSKCEELIKKLEGVPEIENQEYCDECKKVAKEKSNLNDYLEERNDVKCEKETNQTISEFIADCCESRSNELKIMLEDILKRNRNRFFKQYEFIDRLLEMVLSTQKGIGDIWHSLREIVSKENKAFVNEEINNKVEKEYENMWTHDLFENYKNREIPELSKISAICVTGWLGWFNFFMNKCLEPNDIAWLKKEINRVIERILSKTDNFNSEVVHELKTETEKILNNLSTKLNVKFNSEFEMNVHAYAILTMLNALEKGDKHDTLLGVLDKIEDEYKEKIQIRVKYDHVLEYKGHVTGDYLLKAIDKKAIDAESKYRRNHVLGIPWMKNSETIRIQYFIELSEQIQNGDKNKLNEVAEHFLSPKKGIEEWFKNKVNECTEKGQKYKETSDKQFDYVRQEIRNCKSYTNIRKFVNKYMTQVDGIDYQLNIKEDSVDENFNIFHDAIMKELDNKRTSHDQLKEKSLPNPSEDNLVEKRLGCTEPCFWCGALCWGERGHDNDYGETKRHHTSHQPGGLMGTNYKTSKELVAMACHKRSNNAIMHYDGKELKWEEAKTIDFENWKFEPHYRTNFNEIMCWFFEMLNHNLAEKLHCKPANESELEKHGCLKKDYRKIISVLRQCLENDKNEEVYVAQNFSK</sequence>
<evidence type="ECO:0000256" key="1">
    <source>
        <dbReference type="ARBA" id="ARBA00006828"/>
    </source>
</evidence>
<name>A0A397VEA4_9GLOM</name>
<feature type="domain" description="VLIG-type G" evidence="2">
    <location>
        <begin position="619"/>
        <end position="855"/>
    </location>
</feature>
<dbReference type="PANTHER" id="PTHR14819:SF25">
    <property type="entry name" value="CHROMOSOME UNDETERMINED SCAFFOLD_52, WHOLE GENOME SHOTGUN SEQUENCE"/>
    <property type="match status" value="1"/>
</dbReference>
<dbReference type="STRING" id="44941.A0A397VEA4"/>
<proteinExistence type="inferred from homology"/>
<dbReference type="Gene3D" id="3.40.50.300">
    <property type="entry name" value="P-loop containing nucleotide triphosphate hydrolases"/>
    <property type="match status" value="1"/>
</dbReference>
<evidence type="ECO:0000259" key="2">
    <source>
        <dbReference type="PROSITE" id="PS51717"/>
    </source>
</evidence>
<dbReference type="Pfam" id="PF25496">
    <property type="entry name" value="URGCP"/>
    <property type="match status" value="1"/>
</dbReference>
<dbReference type="OrthoDB" id="1597724at2759"/>
<dbReference type="SUPFAM" id="SSF52540">
    <property type="entry name" value="P-loop containing nucleoside triphosphate hydrolases"/>
    <property type="match status" value="1"/>
</dbReference>
<dbReference type="EMBL" id="QKWP01000397">
    <property type="protein sequence ID" value="RIB20800.1"/>
    <property type="molecule type" value="Genomic_DNA"/>
</dbReference>
<dbReference type="Proteomes" id="UP000266673">
    <property type="component" value="Unassembled WGS sequence"/>
</dbReference>
<dbReference type="InterPro" id="IPR052986">
    <property type="entry name" value="VLIG_GTPase"/>
</dbReference>
<dbReference type="PANTHER" id="PTHR14819">
    <property type="entry name" value="GTP-BINDING"/>
    <property type="match status" value="1"/>
</dbReference>
<evidence type="ECO:0000313" key="4">
    <source>
        <dbReference type="Proteomes" id="UP000266673"/>
    </source>
</evidence>
<comment type="similarity">
    <text evidence="1">Belongs to the TRAFAC class dynamin-like GTPase superfamily. Very large inducible GTPase (VLIG) family.</text>
</comment>
<dbReference type="Pfam" id="PF25683">
    <property type="entry name" value="URGCP_GTPase"/>
    <property type="match status" value="1"/>
</dbReference>
<protein>
    <recommendedName>
        <fullName evidence="2">VLIG-type G domain-containing protein</fullName>
    </recommendedName>
</protein>
<gene>
    <name evidence="3" type="ORF">C2G38_2079905</name>
</gene>
<comment type="caution">
    <text evidence="3">The sequence shown here is derived from an EMBL/GenBank/DDBJ whole genome shotgun (WGS) entry which is preliminary data.</text>
</comment>
<dbReference type="InterPro" id="IPR057365">
    <property type="entry name" value="URGCP"/>
</dbReference>
<dbReference type="InterPro" id="IPR030383">
    <property type="entry name" value="G_VLIG_dom"/>
</dbReference>